<dbReference type="Proteomes" id="UP000281553">
    <property type="component" value="Unassembled WGS sequence"/>
</dbReference>
<dbReference type="Pfam" id="PF12269">
    <property type="entry name" value="CpG_bind_C"/>
    <property type="match status" value="1"/>
</dbReference>
<proteinExistence type="predicted"/>
<evidence type="ECO:0000259" key="1">
    <source>
        <dbReference type="Pfam" id="PF12269"/>
    </source>
</evidence>
<gene>
    <name evidence="2" type="ORF">DILT_LOCUS4719</name>
</gene>
<dbReference type="OrthoDB" id="6287747at2759"/>
<dbReference type="InterPro" id="IPR022056">
    <property type="entry name" value="CpG-bd_C"/>
</dbReference>
<feature type="domain" description="CpG binding protein C-terminal" evidence="1">
    <location>
        <begin position="24"/>
        <end position="97"/>
    </location>
</feature>
<evidence type="ECO:0000313" key="2">
    <source>
        <dbReference type="EMBL" id="VDN08888.1"/>
    </source>
</evidence>
<evidence type="ECO:0000313" key="3">
    <source>
        <dbReference type="Proteomes" id="UP000281553"/>
    </source>
</evidence>
<organism evidence="2 3">
    <name type="scientific">Dibothriocephalus latus</name>
    <name type="common">Fish tapeworm</name>
    <name type="synonym">Diphyllobothrium latum</name>
    <dbReference type="NCBI Taxonomy" id="60516"/>
    <lineage>
        <taxon>Eukaryota</taxon>
        <taxon>Metazoa</taxon>
        <taxon>Spiralia</taxon>
        <taxon>Lophotrochozoa</taxon>
        <taxon>Platyhelminthes</taxon>
        <taxon>Cestoda</taxon>
        <taxon>Eucestoda</taxon>
        <taxon>Diphyllobothriidea</taxon>
        <taxon>Diphyllobothriidae</taxon>
        <taxon>Dibothriocephalus</taxon>
    </lineage>
</organism>
<protein>
    <recommendedName>
        <fullName evidence="1">CpG binding protein C-terminal domain-containing protein</fullName>
    </recommendedName>
</protein>
<keyword evidence="3" id="KW-1185">Reference proteome</keyword>
<dbReference type="EMBL" id="UYRU01045990">
    <property type="protein sequence ID" value="VDN08888.1"/>
    <property type="molecule type" value="Genomic_DNA"/>
</dbReference>
<accession>A0A3P7LG04</accession>
<name>A0A3P7LG04_DIBLA</name>
<reference evidence="2 3" key="1">
    <citation type="submission" date="2018-11" db="EMBL/GenBank/DDBJ databases">
        <authorList>
            <consortium name="Pathogen Informatics"/>
        </authorList>
    </citation>
    <scope>NUCLEOTIDE SEQUENCE [LARGE SCALE GENOMIC DNA]</scope>
</reference>
<sequence length="111" mass="13164">MKFASRGSGRFQPLITYPLFLNFRRLEQFLPERRADWYPEQLPVMDSAADRADRARVKEVRKEQYTIHHRLIELENEHQQLNALIARGQDYRFQITDADAVSLSHLLFFGT</sequence>
<dbReference type="AlphaFoldDB" id="A0A3P7LG04"/>